<dbReference type="SUPFAM" id="SSF52091">
    <property type="entry name" value="SpoIIaa-like"/>
    <property type="match status" value="1"/>
</dbReference>
<comment type="similarity">
    <text evidence="1 2">Belongs to the anti-sigma-factor antagonist family.</text>
</comment>
<accession>A0A7W6H877</accession>
<evidence type="ECO:0000313" key="5">
    <source>
        <dbReference type="Proteomes" id="UP000542776"/>
    </source>
</evidence>
<feature type="domain" description="STAS" evidence="3">
    <location>
        <begin position="1"/>
        <end position="111"/>
    </location>
</feature>
<evidence type="ECO:0000259" key="3">
    <source>
        <dbReference type="PROSITE" id="PS50801"/>
    </source>
</evidence>
<dbReference type="PANTHER" id="PTHR33495">
    <property type="entry name" value="ANTI-SIGMA FACTOR ANTAGONIST TM_1081-RELATED-RELATED"/>
    <property type="match status" value="1"/>
</dbReference>
<dbReference type="Gene3D" id="3.30.750.24">
    <property type="entry name" value="STAS domain"/>
    <property type="match status" value="1"/>
</dbReference>
<dbReference type="RefSeq" id="WP_183202253.1">
    <property type="nucleotide sequence ID" value="NZ_JACIEK010000020.1"/>
</dbReference>
<dbReference type="EMBL" id="JACIEK010000020">
    <property type="protein sequence ID" value="MBB4000429.1"/>
    <property type="molecule type" value="Genomic_DNA"/>
</dbReference>
<sequence length="111" mass="11962">MNITEVRRGDRLVVAPVGRLDSNTAPLLDRHLSAAIQRGDTRLVLDLAGIDYVSSTGLSVFLSAAKKIKPIPGGSLSLSGLNSRIRLVFEMSGFLRLFPIFTNVDEAVAQP</sequence>
<dbReference type="NCBIfam" id="TIGR00377">
    <property type="entry name" value="ant_ant_sig"/>
    <property type="match status" value="1"/>
</dbReference>
<gene>
    <name evidence="4" type="ORF">GGR04_004307</name>
</gene>
<reference evidence="4 5" key="1">
    <citation type="submission" date="2020-08" db="EMBL/GenBank/DDBJ databases">
        <title>Genomic Encyclopedia of Type Strains, Phase IV (KMG-IV): sequencing the most valuable type-strain genomes for metagenomic binning, comparative biology and taxonomic classification.</title>
        <authorList>
            <person name="Goeker M."/>
        </authorList>
    </citation>
    <scope>NUCLEOTIDE SEQUENCE [LARGE SCALE GENOMIC DNA]</scope>
    <source>
        <strain evidence="4 5">DSM 102238</strain>
    </source>
</reference>
<name>A0A7W6H877_9HYPH</name>
<evidence type="ECO:0000256" key="2">
    <source>
        <dbReference type="RuleBase" id="RU003749"/>
    </source>
</evidence>
<dbReference type="InterPro" id="IPR002645">
    <property type="entry name" value="STAS_dom"/>
</dbReference>
<dbReference type="InterPro" id="IPR036513">
    <property type="entry name" value="STAS_dom_sf"/>
</dbReference>
<evidence type="ECO:0000313" key="4">
    <source>
        <dbReference type="EMBL" id="MBB4000429.1"/>
    </source>
</evidence>
<dbReference type="PROSITE" id="PS50801">
    <property type="entry name" value="STAS"/>
    <property type="match status" value="1"/>
</dbReference>
<protein>
    <recommendedName>
        <fullName evidence="2">Anti-sigma factor antagonist</fullName>
    </recommendedName>
</protein>
<dbReference type="CDD" id="cd07043">
    <property type="entry name" value="STAS_anti-anti-sigma_factors"/>
    <property type="match status" value="1"/>
</dbReference>
<dbReference type="GO" id="GO:0043856">
    <property type="term" value="F:anti-sigma factor antagonist activity"/>
    <property type="evidence" value="ECO:0007669"/>
    <property type="project" value="InterPro"/>
</dbReference>
<dbReference type="InterPro" id="IPR003658">
    <property type="entry name" value="Anti-sigma_ant"/>
</dbReference>
<keyword evidence="5" id="KW-1185">Reference proteome</keyword>
<evidence type="ECO:0000256" key="1">
    <source>
        <dbReference type="ARBA" id="ARBA00009013"/>
    </source>
</evidence>
<organism evidence="4 5">
    <name type="scientific">Aureimonas pseudogalii</name>
    <dbReference type="NCBI Taxonomy" id="1744844"/>
    <lineage>
        <taxon>Bacteria</taxon>
        <taxon>Pseudomonadati</taxon>
        <taxon>Pseudomonadota</taxon>
        <taxon>Alphaproteobacteria</taxon>
        <taxon>Hyphomicrobiales</taxon>
        <taxon>Aurantimonadaceae</taxon>
        <taxon>Aureimonas</taxon>
    </lineage>
</organism>
<dbReference type="PANTHER" id="PTHR33495:SF2">
    <property type="entry name" value="ANTI-SIGMA FACTOR ANTAGONIST TM_1081-RELATED"/>
    <property type="match status" value="1"/>
</dbReference>
<dbReference type="AlphaFoldDB" id="A0A7W6H877"/>
<proteinExistence type="inferred from homology"/>
<comment type="caution">
    <text evidence="4">The sequence shown here is derived from an EMBL/GenBank/DDBJ whole genome shotgun (WGS) entry which is preliminary data.</text>
</comment>
<dbReference type="Proteomes" id="UP000542776">
    <property type="component" value="Unassembled WGS sequence"/>
</dbReference>
<dbReference type="Pfam" id="PF01740">
    <property type="entry name" value="STAS"/>
    <property type="match status" value="1"/>
</dbReference>